<name>A0AAN9TLX2_9HEMI</name>
<keyword evidence="7" id="KW-1185">Reference proteome</keyword>
<dbReference type="InterPro" id="IPR037593">
    <property type="entry name" value="MIOS/Sea4"/>
</dbReference>
<feature type="domain" description="MIOS-like alpha-solenoid" evidence="5">
    <location>
        <begin position="388"/>
        <end position="607"/>
    </location>
</feature>
<dbReference type="GO" id="GO:1904263">
    <property type="term" value="P:positive regulation of TORC1 signaling"/>
    <property type="evidence" value="ECO:0007669"/>
    <property type="project" value="TreeGrafter"/>
</dbReference>
<dbReference type="InterPro" id="IPR015943">
    <property type="entry name" value="WD40/YVTN_repeat-like_dom_sf"/>
</dbReference>
<dbReference type="InterPro" id="IPR036322">
    <property type="entry name" value="WD40_repeat_dom_sf"/>
</dbReference>
<dbReference type="Pfam" id="PF21720">
    <property type="entry name" value="MIOS_WD40"/>
    <property type="match status" value="1"/>
</dbReference>
<dbReference type="Pfam" id="PF21719">
    <property type="entry name" value="MIOS_a-sol"/>
    <property type="match status" value="1"/>
</dbReference>
<dbReference type="AlphaFoldDB" id="A0AAN9TLX2"/>
<keyword evidence="2" id="KW-0853">WD repeat</keyword>
<evidence type="ECO:0008006" key="8">
    <source>
        <dbReference type="Google" id="ProtNLM"/>
    </source>
</evidence>
<dbReference type="GO" id="GO:0034198">
    <property type="term" value="P:cellular response to amino acid starvation"/>
    <property type="evidence" value="ECO:0007669"/>
    <property type="project" value="TreeGrafter"/>
</dbReference>
<dbReference type="PANTHER" id="PTHR16453:SF9">
    <property type="entry name" value="GATOR COMPLEX PROTEIN MIOS"/>
    <property type="match status" value="1"/>
</dbReference>
<dbReference type="InterPro" id="IPR049092">
    <property type="entry name" value="MIOS_a-sol"/>
</dbReference>
<evidence type="ECO:0000259" key="4">
    <source>
        <dbReference type="Pfam" id="PF17034"/>
    </source>
</evidence>
<dbReference type="CDD" id="cd16691">
    <property type="entry name" value="mRING-H2-C3H3C2_Mio"/>
    <property type="match status" value="1"/>
</dbReference>
<dbReference type="Gene3D" id="2.130.10.10">
    <property type="entry name" value="YVTN repeat-like/Quinoprotein amine dehydrogenase"/>
    <property type="match status" value="1"/>
</dbReference>
<dbReference type="Proteomes" id="UP001367676">
    <property type="component" value="Unassembled WGS sequence"/>
</dbReference>
<accession>A0AAN9TLX2</accession>
<evidence type="ECO:0000256" key="1">
    <source>
        <dbReference type="ARBA" id="ARBA00009713"/>
    </source>
</evidence>
<dbReference type="EMBL" id="JBBCAQ010000020">
    <property type="protein sequence ID" value="KAK7593002.1"/>
    <property type="molecule type" value="Genomic_DNA"/>
</dbReference>
<comment type="caution">
    <text evidence="6">The sequence shown here is derived from an EMBL/GenBank/DDBJ whole genome shotgun (WGS) entry which is preliminary data.</text>
</comment>
<dbReference type="PANTHER" id="PTHR16453">
    <property type="entry name" value="WD40 DOMAIN-CONTAINING PROTEIN MIO FAMILY MEMBER"/>
    <property type="match status" value="1"/>
</dbReference>
<dbReference type="Pfam" id="PF17034">
    <property type="entry name" value="zinc_ribbon_16"/>
    <property type="match status" value="1"/>
</dbReference>
<comment type="similarity">
    <text evidence="1">Belongs to the WD repeat mio family.</text>
</comment>
<gene>
    <name evidence="6" type="ORF">V9T40_007754</name>
</gene>
<dbReference type="InterPro" id="IPR031488">
    <property type="entry name" value="Zn_ribbon_mio"/>
</dbReference>
<evidence type="ECO:0000313" key="6">
    <source>
        <dbReference type="EMBL" id="KAK7593002.1"/>
    </source>
</evidence>
<sequence>MGSSRLEVIWSPYHTNKFFTWGNDIYLYEVRSIKEQMKQSDINISENTSARLLATNSNYRYVKCIDVYPKSESDLLLAVGQANGKVSLTTFGPSVFDSVGLAGVELTPRYARQCNTVKWNPAETNLLASGYEKHRSDHSILIWDVTKGPSDNRIYGSYSSVLGVMSTEYIRPVIEIGLSDIAHSLSWFNQNPHYLIVGINNKNLKMLDIREITSAIYSQTTKAVYGVEVAPYDDNYVVSFGDNQIAVWDTRNLEKSILSLTQSKIVSKVSWCPTRRNLIGSLHKESSAIHLHDIQQSVENNEPSVLSRSIQPGQNMPLTSFSWHPKHENRLIAVSYVGAITDYTVFERMTLNWSPSTHIVWTYGRQHLKLISDHDKIYSNIQDFGPKIKRRALAEYGLKEELWQNGAISESETLDNVWQWLHLSKTLVDSGNITSSDNIYHPGIRNILHIENNQSTLKSELVYSKWNDIAMTVVTYKSPARENALQLCGWKFHSDSTALERIELEGSFTRAAAIAIFNLKLRSAINILFKGASRQPHLAVIAMALSGYSTEKKSLWREMCAATKEQLSDPYLKAAFAFLVDQSSHYKHVLNETEMLIDDRIGFACTFLSDTDLVEYICQLTDHVYEKGDISGILLTGSSEECLPLLQKYLDNTTDVQTVSLICVRAFAPSFLHEDSTCQSWIESYRSLLDSWRLWVHRAKFDILLNVNKVPPQQVFISCNFCAKNTSAFMQEKIRNKAKMLGIQNNDASNYQGLRVLHDEITSCPHCRKPLPRCAICLSSMGTQSTYFGPESKIITHSIQSLKSAECSLWFTWCQTCRHGGHAGHLSDWFKEHSECPVTGCSCNCQSLDDL</sequence>
<evidence type="ECO:0000313" key="7">
    <source>
        <dbReference type="Proteomes" id="UP001367676"/>
    </source>
</evidence>
<organism evidence="6 7">
    <name type="scientific">Parthenolecanium corni</name>
    <dbReference type="NCBI Taxonomy" id="536013"/>
    <lineage>
        <taxon>Eukaryota</taxon>
        <taxon>Metazoa</taxon>
        <taxon>Ecdysozoa</taxon>
        <taxon>Arthropoda</taxon>
        <taxon>Hexapoda</taxon>
        <taxon>Insecta</taxon>
        <taxon>Pterygota</taxon>
        <taxon>Neoptera</taxon>
        <taxon>Paraneoptera</taxon>
        <taxon>Hemiptera</taxon>
        <taxon>Sternorrhyncha</taxon>
        <taxon>Coccoidea</taxon>
        <taxon>Coccidae</taxon>
        <taxon>Parthenolecanium</taxon>
    </lineage>
</organism>
<evidence type="ECO:0000259" key="5">
    <source>
        <dbReference type="Pfam" id="PF21719"/>
    </source>
</evidence>
<feature type="domain" description="GATOR2 complex protein MIO zinc-ribbon like" evidence="4">
    <location>
        <begin position="719"/>
        <end position="846"/>
    </location>
</feature>
<dbReference type="GO" id="GO:0005737">
    <property type="term" value="C:cytoplasm"/>
    <property type="evidence" value="ECO:0007669"/>
    <property type="project" value="TreeGrafter"/>
</dbReference>
<dbReference type="SUPFAM" id="SSF50978">
    <property type="entry name" value="WD40 repeat-like"/>
    <property type="match status" value="1"/>
</dbReference>
<keyword evidence="3" id="KW-0677">Repeat</keyword>
<proteinExistence type="inferred from homology"/>
<protein>
    <recommendedName>
        <fullName evidence="8">WD repeat protein mio zinc-ribbon like domain-containing protein</fullName>
    </recommendedName>
</protein>
<reference evidence="6 7" key="1">
    <citation type="submission" date="2024-03" db="EMBL/GenBank/DDBJ databases">
        <title>Adaptation during the transition from Ophiocordyceps entomopathogen to insect associate is accompanied by gene loss and intensified selection.</title>
        <authorList>
            <person name="Ward C.M."/>
            <person name="Onetto C.A."/>
            <person name="Borneman A.R."/>
        </authorList>
    </citation>
    <scope>NUCLEOTIDE SEQUENCE [LARGE SCALE GENOMIC DNA]</scope>
    <source>
        <strain evidence="6">AWRI1</strain>
        <tissue evidence="6">Single Adult Female</tissue>
    </source>
</reference>
<evidence type="ECO:0000256" key="2">
    <source>
        <dbReference type="ARBA" id="ARBA00022574"/>
    </source>
</evidence>
<evidence type="ECO:0000256" key="3">
    <source>
        <dbReference type="ARBA" id="ARBA00022737"/>
    </source>
</evidence>